<reference evidence="1" key="1">
    <citation type="submission" date="2021-06" db="EMBL/GenBank/DDBJ databases">
        <authorList>
            <person name="Kallberg Y."/>
            <person name="Tangrot J."/>
            <person name="Rosling A."/>
        </authorList>
    </citation>
    <scope>NUCLEOTIDE SEQUENCE</scope>
    <source>
        <strain evidence="1">MA461A</strain>
    </source>
</reference>
<comment type="caution">
    <text evidence="1">The sequence shown here is derived from an EMBL/GenBank/DDBJ whole genome shotgun (WGS) entry which is preliminary data.</text>
</comment>
<dbReference type="EMBL" id="CAJVQC010067275">
    <property type="protein sequence ID" value="CAG8807102.1"/>
    <property type="molecule type" value="Genomic_DNA"/>
</dbReference>
<proteinExistence type="predicted"/>
<gene>
    <name evidence="1" type="ORF">RPERSI_LOCUS22316</name>
</gene>
<organism evidence="1 2">
    <name type="scientific">Racocetra persica</name>
    <dbReference type="NCBI Taxonomy" id="160502"/>
    <lineage>
        <taxon>Eukaryota</taxon>
        <taxon>Fungi</taxon>
        <taxon>Fungi incertae sedis</taxon>
        <taxon>Mucoromycota</taxon>
        <taxon>Glomeromycotina</taxon>
        <taxon>Glomeromycetes</taxon>
        <taxon>Diversisporales</taxon>
        <taxon>Gigasporaceae</taxon>
        <taxon>Racocetra</taxon>
    </lineage>
</organism>
<evidence type="ECO:0000313" key="1">
    <source>
        <dbReference type="EMBL" id="CAG8807102.1"/>
    </source>
</evidence>
<feature type="non-terminal residue" evidence="1">
    <location>
        <position position="1"/>
    </location>
</feature>
<evidence type="ECO:0000313" key="2">
    <source>
        <dbReference type="Proteomes" id="UP000789920"/>
    </source>
</evidence>
<sequence length="142" mass="15718">KDGCIIVYGGYISHSTLVPVSDDLVVLDTEKSIFTWSKANVSTLSPLSRFYHSATLVDHYMIVVFGRNGIYTPSLTMNEVYILDTSDKFDYKWINEFMPPTTSNDKTVTTLDPSPTSNVNTVNTGLIISTSILAFLLLVIAI</sequence>
<name>A0ACA9RR98_9GLOM</name>
<protein>
    <submittedName>
        <fullName evidence="1">1389_t:CDS:1</fullName>
    </submittedName>
</protein>
<keyword evidence="2" id="KW-1185">Reference proteome</keyword>
<feature type="non-terminal residue" evidence="1">
    <location>
        <position position="142"/>
    </location>
</feature>
<dbReference type="Proteomes" id="UP000789920">
    <property type="component" value="Unassembled WGS sequence"/>
</dbReference>
<accession>A0ACA9RR98</accession>